<evidence type="ECO:0000313" key="1">
    <source>
        <dbReference type="EMBL" id="PWU52868.1"/>
    </source>
</evidence>
<gene>
    <name evidence="1" type="ORF">DLJ46_02255</name>
</gene>
<protein>
    <submittedName>
        <fullName evidence="1">Uncharacterized protein</fullName>
    </submittedName>
</protein>
<name>A0A317KH07_9ACTN</name>
<dbReference type="OrthoDB" id="3382315at2"/>
<proteinExistence type="predicted"/>
<comment type="caution">
    <text evidence="1">The sequence shown here is derived from an EMBL/GenBank/DDBJ whole genome shotgun (WGS) entry which is preliminary data.</text>
</comment>
<evidence type="ECO:0000313" key="2">
    <source>
        <dbReference type="Proteomes" id="UP000245683"/>
    </source>
</evidence>
<organism evidence="1 2">
    <name type="scientific">Micromonospora globispora</name>
    <dbReference type="NCBI Taxonomy" id="1450148"/>
    <lineage>
        <taxon>Bacteria</taxon>
        <taxon>Bacillati</taxon>
        <taxon>Actinomycetota</taxon>
        <taxon>Actinomycetes</taxon>
        <taxon>Micromonosporales</taxon>
        <taxon>Micromonosporaceae</taxon>
        <taxon>Micromonospora</taxon>
    </lineage>
</organism>
<dbReference type="Proteomes" id="UP000245683">
    <property type="component" value="Unassembled WGS sequence"/>
</dbReference>
<keyword evidence="2" id="KW-1185">Reference proteome</keyword>
<dbReference type="AlphaFoldDB" id="A0A317KH07"/>
<dbReference type="EMBL" id="QGSV01000057">
    <property type="protein sequence ID" value="PWU52868.1"/>
    <property type="molecule type" value="Genomic_DNA"/>
</dbReference>
<accession>A0A317KH07</accession>
<sequence length="110" mass="12273">MDCFEGRCWLDWWANSSTLLGTVEVAVAITAKGAGRDAHGRLISDTDEDRDRFAFLCVLDPVFTLRFEDESTVAVTVHPTDDHRRFTLTEFVSSATSPGAVHASFHWGIR</sequence>
<reference evidence="2" key="1">
    <citation type="submission" date="2018-05" db="EMBL/GenBank/DDBJ databases">
        <title>Micromonospora globispora sp. nov. and Micromonospora rugosa sp. nov., isolated from marine sediment.</title>
        <authorList>
            <person name="Carro L."/>
            <person name="Aysel V."/>
            <person name="Cetin D."/>
            <person name="Igual J.M."/>
            <person name="Klenk H.-P."/>
            <person name="Trujillo M.E."/>
            <person name="Sahin N."/>
        </authorList>
    </citation>
    <scope>NUCLEOTIDE SEQUENCE [LARGE SCALE GENOMIC DNA]</scope>
    <source>
        <strain evidence="2">S2904</strain>
    </source>
</reference>
<dbReference type="RefSeq" id="WP_109942991.1">
    <property type="nucleotide sequence ID" value="NZ_QGGF01000504.1"/>
</dbReference>